<dbReference type="EMBL" id="PTIX01000020">
    <property type="protein sequence ID" value="PPK64347.1"/>
    <property type="molecule type" value="Genomic_DNA"/>
</dbReference>
<gene>
    <name evidence="2" type="ORF">CLV40_12070</name>
</gene>
<reference evidence="2 3" key="1">
    <citation type="submission" date="2018-02" db="EMBL/GenBank/DDBJ databases">
        <title>Genomic Encyclopedia of Archaeal and Bacterial Type Strains, Phase II (KMG-II): from individual species to whole genera.</title>
        <authorList>
            <person name="Goeker M."/>
        </authorList>
    </citation>
    <scope>NUCLEOTIDE SEQUENCE [LARGE SCALE GENOMIC DNA]</scope>
    <source>
        <strain evidence="2 3">YU 961-1</strain>
    </source>
</reference>
<dbReference type="RefSeq" id="WP_104482015.1">
    <property type="nucleotide sequence ID" value="NZ_CP154825.1"/>
</dbReference>
<evidence type="ECO:0000313" key="3">
    <source>
        <dbReference type="Proteomes" id="UP000239203"/>
    </source>
</evidence>
<dbReference type="AlphaFoldDB" id="A0A2S6GGJ7"/>
<dbReference type="Pfam" id="PF19741">
    <property type="entry name" value="DUF6230"/>
    <property type="match status" value="1"/>
</dbReference>
<accession>A0A2S6GGJ7</accession>
<proteinExistence type="predicted"/>
<organism evidence="2 3">
    <name type="scientific">Actinokineospora auranticolor</name>
    <dbReference type="NCBI Taxonomy" id="155976"/>
    <lineage>
        <taxon>Bacteria</taxon>
        <taxon>Bacillati</taxon>
        <taxon>Actinomycetota</taxon>
        <taxon>Actinomycetes</taxon>
        <taxon>Pseudonocardiales</taxon>
        <taxon>Pseudonocardiaceae</taxon>
        <taxon>Actinokineospora</taxon>
    </lineage>
</organism>
<evidence type="ECO:0000256" key="1">
    <source>
        <dbReference type="SAM" id="MobiDB-lite"/>
    </source>
</evidence>
<name>A0A2S6GGJ7_9PSEU</name>
<keyword evidence="3" id="KW-1185">Reference proteome</keyword>
<dbReference type="Proteomes" id="UP000239203">
    <property type="component" value="Unassembled WGS sequence"/>
</dbReference>
<dbReference type="InterPro" id="IPR046198">
    <property type="entry name" value="DUF6230"/>
</dbReference>
<feature type="region of interest" description="Disordered" evidence="1">
    <location>
        <begin position="1"/>
        <end position="21"/>
    </location>
</feature>
<sequence>MTARNPEHEATADHPGRDAPGRTHWRRAAALALPALVLAGFLGTRVASGAVAANLVIQGGTLTLSTSGLYGTDFGLSVGDATRQNADGTTAVVRVGRLGFAEGRLNELCLSFQQQVLGAWFTVYVTGGDGNRSTWEIRTENVELDAVSATGALDMDGVVKIGVPGEDVTTIKDAAGNFLPNPLRVPVTEHRLGIDAGFAEFRQVRGQIAVMSIPQPFSLPNLGLRIEPGRGQCAAPAAPVGNP</sequence>
<comment type="caution">
    <text evidence="2">The sequence shown here is derived from an EMBL/GenBank/DDBJ whole genome shotgun (WGS) entry which is preliminary data.</text>
</comment>
<evidence type="ECO:0000313" key="2">
    <source>
        <dbReference type="EMBL" id="PPK64347.1"/>
    </source>
</evidence>
<dbReference type="OrthoDB" id="4317876at2"/>
<protein>
    <recommendedName>
        <fullName evidence="4">Cholesterol esterase</fullName>
    </recommendedName>
</protein>
<evidence type="ECO:0008006" key="4">
    <source>
        <dbReference type="Google" id="ProtNLM"/>
    </source>
</evidence>